<evidence type="ECO:0000313" key="4">
    <source>
        <dbReference type="EMBL" id="OBT95138.1"/>
    </source>
</evidence>
<dbReference type="EMBL" id="KV460238">
    <property type="protein sequence ID" value="OBT95138.1"/>
    <property type="molecule type" value="Genomic_DNA"/>
</dbReference>
<keyword evidence="1" id="KW-0560">Oxidoreductase</keyword>
<evidence type="ECO:0008006" key="6">
    <source>
        <dbReference type="Google" id="ProtNLM"/>
    </source>
</evidence>
<dbReference type="InterPro" id="IPR036291">
    <property type="entry name" value="NAD(P)-bd_dom_sf"/>
</dbReference>
<dbReference type="RefSeq" id="XP_018128871.1">
    <property type="nucleotide sequence ID" value="XM_018276858.2"/>
</dbReference>
<dbReference type="InterPro" id="IPR011042">
    <property type="entry name" value="6-blade_b-propeller_TolB-like"/>
</dbReference>
<organism evidence="4 5">
    <name type="scientific">Pseudogymnoascus verrucosus</name>
    <dbReference type="NCBI Taxonomy" id="342668"/>
    <lineage>
        <taxon>Eukaryota</taxon>
        <taxon>Fungi</taxon>
        <taxon>Dikarya</taxon>
        <taxon>Ascomycota</taxon>
        <taxon>Pezizomycotina</taxon>
        <taxon>Leotiomycetes</taxon>
        <taxon>Thelebolales</taxon>
        <taxon>Thelebolaceae</taxon>
        <taxon>Pseudogymnoascus</taxon>
    </lineage>
</organism>
<dbReference type="InterPro" id="IPR006176">
    <property type="entry name" value="3-OHacyl-CoA_DH_NAD-bd"/>
</dbReference>
<dbReference type="AlphaFoldDB" id="A0A1B8GH25"/>
<dbReference type="InterPro" id="IPR006108">
    <property type="entry name" value="3HC_DH_C"/>
</dbReference>
<dbReference type="GO" id="GO:0006631">
    <property type="term" value="P:fatty acid metabolic process"/>
    <property type="evidence" value="ECO:0007669"/>
    <property type="project" value="InterPro"/>
</dbReference>
<dbReference type="Proteomes" id="UP000091956">
    <property type="component" value="Unassembled WGS sequence"/>
</dbReference>
<dbReference type="SUPFAM" id="SSF48179">
    <property type="entry name" value="6-phosphogluconate dehydrogenase C-terminal domain-like"/>
    <property type="match status" value="1"/>
</dbReference>
<dbReference type="Gene3D" id="1.10.1040.10">
    <property type="entry name" value="N-(1-d-carboxylethyl)-l-norvaline Dehydrogenase, domain 2"/>
    <property type="match status" value="1"/>
</dbReference>
<reference evidence="5" key="2">
    <citation type="journal article" date="2018" name="Nat. Commun.">
        <title>Extreme sensitivity to ultraviolet light in the fungal pathogen causing white-nose syndrome of bats.</title>
        <authorList>
            <person name="Palmer J.M."/>
            <person name="Drees K.P."/>
            <person name="Foster J.T."/>
            <person name="Lindner D.L."/>
        </authorList>
    </citation>
    <scope>NUCLEOTIDE SEQUENCE [LARGE SCALE GENOMIC DNA]</scope>
    <source>
        <strain evidence="5">UAMH 10579</strain>
    </source>
</reference>
<dbReference type="GO" id="GO:0016616">
    <property type="term" value="F:oxidoreductase activity, acting on the CH-OH group of donors, NAD or NADP as acceptor"/>
    <property type="evidence" value="ECO:0007669"/>
    <property type="project" value="InterPro"/>
</dbReference>
<evidence type="ECO:0000256" key="1">
    <source>
        <dbReference type="ARBA" id="ARBA00023002"/>
    </source>
</evidence>
<feature type="domain" description="3-hydroxyacyl-CoA dehydrogenase C-terminal" evidence="2">
    <location>
        <begin position="189"/>
        <end position="282"/>
    </location>
</feature>
<reference evidence="4 5" key="1">
    <citation type="submission" date="2016-03" db="EMBL/GenBank/DDBJ databases">
        <title>Comparative genomics of Pseudogymnoascus destructans, the fungus causing white-nose syndrome of bats.</title>
        <authorList>
            <person name="Palmer J.M."/>
            <person name="Drees K.P."/>
            <person name="Foster J.T."/>
            <person name="Lindner D.L."/>
        </authorList>
    </citation>
    <scope>NUCLEOTIDE SEQUENCE [LARGE SCALE GENOMIC DNA]</scope>
    <source>
        <strain evidence="4 5">UAMH 10579</strain>
    </source>
</reference>
<dbReference type="Gene3D" id="2.120.10.30">
    <property type="entry name" value="TolB, C-terminal domain"/>
    <property type="match status" value="2"/>
</dbReference>
<dbReference type="PANTHER" id="PTHR48075:SF3">
    <property type="entry name" value="3-HYDROXYACYL-COA DEHYDROGENASE"/>
    <property type="match status" value="1"/>
</dbReference>
<dbReference type="SUPFAM" id="SSF63825">
    <property type="entry name" value="YWTD domain"/>
    <property type="match status" value="1"/>
</dbReference>
<protein>
    <recommendedName>
        <fullName evidence="6">3-hydroxyacyl-CoA dehydrogenase</fullName>
    </recommendedName>
</protein>
<accession>A0A1B8GH25</accession>
<dbReference type="InterPro" id="IPR000033">
    <property type="entry name" value="LDLR_classB_rpt"/>
</dbReference>
<dbReference type="SMART" id="SM00135">
    <property type="entry name" value="LY"/>
    <property type="match status" value="5"/>
</dbReference>
<dbReference type="SUPFAM" id="SSF51735">
    <property type="entry name" value="NAD(P)-binding Rossmann-fold domains"/>
    <property type="match status" value="1"/>
</dbReference>
<dbReference type="InterPro" id="IPR013328">
    <property type="entry name" value="6PGD_dom2"/>
</dbReference>
<sequence>MASWTPPATAGRPIAILGAGVLGRRMALMFTAGGHDVHIRDPSSDQLSAALTYITETIPSIAQPGVTPGTAHAFSSLSEAVKDAWLVIEAIPEVLSLKISTFAELAALAPRDCILATNSSSYKSSAMLDEVPEADKPRVLNMHFFMPPAKRVVELMTSGVTHASIFPFLYGELTRVKMSPVVVKRESTGFLFNRIWAAIKRECLTVIAEGVGSPEDIDGVWTQMFGSAEGPCKLMDQVGLDTVAHIEEHYIEERGFDRSARDFVVREYVEKGKLGKKSAAGGLYPPQAEEEKGRGLYILDLGLTNLSAPMSSGRVLVGSIDGKTPLTTIASGESLPDGIATLGNRIYWTSMGPPSTNTGSIRSSLPDGTGVTTILAPGEVHTPKQITADRTNGYLYVSDREGMRVLRFRPDGTDLTTLVQTGDFNNPTHKSDQTRWCVGIAVDPVHRMVYWSQKGPSKGAQGRIMRASLDIPRGETAETRTDIEVLFSGLPEPTDLEIDTTSQTLYWCDRGELPLGNTVNCASVTRNAVSGEGKSELERKLGYKILLAGLHEAIGLQVDVANGFIYASDLGGGVYRFNIDGSGKQRIYEGECAFAGIALA</sequence>
<dbReference type="OrthoDB" id="5958943at2759"/>
<dbReference type="PANTHER" id="PTHR48075">
    <property type="entry name" value="3-HYDROXYACYL-COA DEHYDROGENASE FAMILY PROTEIN"/>
    <property type="match status" value="1"/>
</dbReference>
<dbReference type="STRING" id="342668.A0A1B8GH25"/>
<feature type="domain" description="3-hydroxyacyl-CoA dehydrogenase NAD binding" evidence="3">
    <location>
        <begin position="14"/>
        <end position="184"/>
    </location>
</feature>
<keyword evidence="5" id="KW-1185">Reference proteome</keyword>
<proteinExistence type="predicted"/>
<dbReference type="Pfam" id="PF00725">
    <property type="entry name" value="3HCDH"/>
    <property type="match status" value="1"/>
</dbReference>
<dbReference type="Pfam" id="PF02737">
    <property type="entry name" value="3HCDH_N"/>
    <property type="match status" value="1"/>
</dbReference>
<dbReference type="Gene3D" id="3.40.50.720">
    <property type="entry name" value="NAD(P)-binding Rossmann-like Domain"/>
    <property type="match status" value="1"/>
</dbReference>
<evidence type="ECO:0000259" key="3">
    <source>
        <dbReference type="Pfam" id="PF02737"/>
    </source>
</evidence>
<gene>
    <name evidence="4" type="ORF">VE01_07423</name>
</gene>
<name>A0A1B8GH25_9PEZI</name>
<dbReference type="GO" id="GO:0070403">
    <property type="term" value="F:NAD+ binding"/>
    <property type="evidence" value="ECO:0007669"/>
    <property type="project" value="InterPro"/>
</dbReference>
<evidence type="ECO:0000259" key="2">
    <source>
        <dbReference type="Pfam" id="PF00725"/>
    </source>
</evidence>
<dbReference type="GeneID" id="28840809"/>
<evidence type="ECO:0000313" key="5">
    <source>
        <dbReference type="Proteomes" id="UP000091956"/>
    </source>
</evidence>
<dbReference type="InterPro" id="IPR008927">
    <property type="entry name" value="6-PGluconate_DH-like_C_sf"/>
</dbReference>